<gene>
    <name evidence="2" type="ORF">FYJ35_12680</name>
</gene>
<dbReference type="PROSITE" id="PS01125">
    <property type="entry name" value="ROK"/>
    <property type="match status" value="1"/>
</dbReference>
<evidence type="ECO:0000313" key="3">
    <source>
        <dbReference type="Proteomes" id="UP000481852"/>
    </source>
</evidence>
<dbReference type="Proteomes" id="UP000481852">
    <property type="component" value="Unassembled WGS sequence"/>
</dbReference>
<keyword evidence="3" id="KW-1185">Reference proteome</keyword>
<dbReference type="AlphaFoldDB" id="A0A6L5XAS9"/>
<dbReference type="SUPFAM" id="SSF53067">
    <property type="entry name" value="Actin-like ATPase domain"/>
    <property type="match status" value="1"/>
</dbReference>
<evidence type="ECO:0000256" key="1">
    <source>
        <dbReference type="ARBA" id="ARBA00006479"/>
    </source>
</evidence>
<dbReference type="Pfam" id="PF00480">
    <property type="entry name" value="ROK"/>
    <property type="match status" value="1"/>
</dbReference>
<sequence>MKNGKDESMEYRVGVDIGGTNLDIGLVDSEYHIIDKQSVETKEVKEPGSMAEYIGSTVCHMLAKCCISAGQIRTIGVGVPGTANLEKGSVEYANNLGFQDVPFVQMIQKNFPGELRRKVLIENDANAAAIGEYLAGGYHVNHFIMITIGTGIGGGIIMNGKLIRGVNGAAGEFGHMSIELSGVACNCGRRGCFEKYASAPALAEQMRAALREESVDGRLVMNLCGGMRDRIDARIVLEAVRRGDPAAIKVFNRYLYYLSEGIANIINILQPDVLVLSGGIMRSGDLFLEKLKEMIHEKIYSRESAVNTWIGQADACKDPGDAGIIGAACIGLL</sequence>
<dbReference type="Gene3D" id="3.30.420.40">
    <property type="match status" value="2"/>
</dbReference>
<dbReference type="PANTHER" id="PTHR18964:SF149">
    <property type="entry name" value="BIFUNCTIONAL UDP-N-ACETYLGLUCOSAMINE 2-EPIMERASE_N-ACETYLMANNOSAMINE KINASE"/>
    <property type="match status" value="1"/>
</dbReference>
<proteinExistence type="inferred from homology"/>
<dbReference type="InterPro" id="IPR000600">
    <property type="entry name" value="ROK"/>
</dbReference>
<reference evidence="2 3" key="1">
    <citation type="submission" date="2019-08" db="EMBL/GenBank/DDBJ databases">
        <title>In-depth cultivation of the pig gut microbiome towards novel bacterial diversity and tailored functional studies.</title>
        <authorList>
            <person name="Wylensek D."/>
            <person name="Hitch T.C.A."/>
            <person name="Clavel T."/>
        </authorList>
    </citation>
    <scope>NUCLEOTIDE SEQUENCE [LARGE SCALE GENOMIC DNA]</scope>
    <source>
        <strain evidence="2 3">Oil+RF-744-WCA-WT-11</strain>
    </source>
</reference>
<organism evidence="2 3">
    <name type="scientific">Porcincola intestinalis</name>
    <dbReference type="NCBI Taxonomy" id="2606632"/>
    <lineage>
        <taxon>Bacteria</taxon>
        <taxon>Bacillati</taxon>
        <taxon>Bacillota</taxon>
        <taxon>Clostridia</taxon>
        <taxon>Lachnospirales</taxon>
        <taxon>Lachnospiraceae</taxon>
        <taxon>Porcincola</taxon>
    </lineage>
</organism>
<dbReference type="PANTHER" id="PTHR18964">
    <property type="entry name" value="ROK (REPRESSOR, ORF, KINASE) FAMILY"/>
    <property type="match status" value="1"/>
</dbReference>
<comment type="similarity">
    <text evidence="1">Belongs to the ROK (NagC/XylR) family.</text>
</comment>
<protein>
    <submittedName>
        <fullName evidence="2">ROK family protein</fullName>
    </submittedName>
</protein>
<dbReference type="InterPro" id="IPR049874">
    <property type="entry name" value="ROK_cs"/>
</dbReference>
<name>A0A6L5XAS9_9FIRM</name>
<accession>A0A6L5XAS9</accession>
<comment type="caution">
    <text evidence="2">The sequence shown here is derived from an EMBL/GenBank/DDBJ whole genome shotgun (WGS) entry which is preliminary data.</text>
</comment>
<dbReference type="InterPro" id="IPR043129">
    <property type="entry name" value="ATPase_NBD"/>
</dbReference>
<dbReference type="EMBL" id="VULZ01000016">
    <property type="protein sequence ID" value="MSS15874.1"/>
    <property type="molecule type" value="Genomic_DNA"/>
</dbReference>
<evidence type="ECO:0000313" key="2">
    <source>
        <dbReference type="EMBL" id="MSS15874.1"/>
    </source>
</evidence>